<dbReference type="Proteomes" id="UP000800093">
    <property type="component" value="Unassembled WGS sequence"/>
</dbReference>
<comment type="caution">
    <text evidence="4">The sequence shown here is derived from an EMBL/GenBank/DDBJ whole genome shotgun (WGS) entry which is preliminary data.</text>
</comment>
<keyword evidence="1" id="KW-0472">Membrane</keyword>
<feature type="domain" description="GH16" evidence="3">
    <location>
        <begin position="58"/>
        <end position="289"/>
    </location>
</feature>
<feature type="transmembrane region" description="Helical" evidence="1">
    <location>
        <begin position="365"/>
        <end position="384"/>
    </location>
</feature>
<evidence type="ECO:0000256" key="2">
    <source>
        <dbReference type="SAM" id="SignalP"/>
    </source>
</evidence>
<dbReference type="GO" id="GO:0004553">
    <property type="term" value="F:hydrolase activity, hydrolyzing O-glycosyl compounds"/>
    <property type="evidence" value="ECO:0007669"/>
    <property type="project" value="InterPro"/>
</dbReference>
<evidence type="ECO:0000313" key="5">
    <source>
        <dbReference type="Proteomes" id="UP000800093"/>
    </source>
</evidence>
<dbReference type="Gene3D" id="2.60.120.200">
    <property type="match status" value="1"/>
</dbReference>
<evidence type="ECO:0000256" key="1">
    <source>
        <dbReference type="SAM" id="Phobius"/>
    </source>
</evidence>
<keyword evidence="1" id="KW-1133">Transmembrane helix</keyword>
<organism evidence="4 5">
    <name type="scientific">Lojkania enalia</name>
    <dbReference type="NCBI Taxonomy" id="147567"/>
    <lineage>
        <taxon>Eukaryota</taxon>
        <taxon>Fungi</taxon>
        <taxon>Dikarya</taxon>
        <taxon>Ascomycota</taxon>
        <taxon>Pezizomycotina</taxon>
        <taxon>Dothideomycetes</taxon>
        <taxon>Pleosporomycetidae</taxon>
        <taxon>Pleosporales</taxon>
        <taxon>Pleosporales incertae sedis</taxon>
        <taxon>Lojkania</taxon>
    </lineage>
</organism>
<dbReference type="EMBL" id="ML986613">
    <property type="protein sequence ID" value="KAF2264764.1"/>
    <property type="molecule type" value="Genomic_DNA"/>
</dbReference>
<feature type="chain" id="PRO_5040291709" evidence="2">
    <location>
        <begin position="23"/>
        <end position="385"/>
    </location>
</feature>
<keyword evidence="2" id="KW-0732">Signal</keyword>
<keyword evidence="1" id="KW-0812">Transmembrane</keyword>
<dbReference type="PANTHER" id="PTHR38121">
    <property type="entry name" value="GH16 DOMAIN-CONTAINING PROTEIN"/>
    <property type="match status" value="1"/>
</dbReference>
<dbReference type="InterPro" id="IPR013320">
    <property type="entry name" value="ConA-like_dom_sf"/>
</dbReference>
<keyword evidence="5" id="KW-1185">Reference proteome</keyword>
<gene>
    <name evidence="4" type="ORF">CC78DRAFT_218931</name>
</gene>
<protein>
    <submittedName>
        <fullName evidence="4">Concanavalin A-like lectin/glucanase</fullName>
    </submittedName>
</protein>
<sequence>MLCHVLAAILGLILALSNSANAACECGYSVNKTSDQAHAVYTELMENDFLHTMVENATEVGWRPQEYNMSAEQARGPYGKEFFVSNIETNPLKDPWSWSGESQNGQDAGLELWVRGDHSHGFVSGSEVVSVRNDMTYGSYRIGMKLPRGDSGTCAAFFWYYNNSQEIDMEFLSHQFNGSTGAVNLVLQTPEAVNDGFDASNTSVFKVYPLGFRPDEKFHEYRFDWSPESVAFYIDGELAYVMAENVPTTSSHLFMNHWSNGDPSWSAGPPDSDVAMTVSYVKAYFNSSDPARADAYNSRCSEYNPANVCQIPDQTVPPDPSGPDGNTTAKTYFFSLDEGHAPGQTVYNHTNGDLKGGAMGMLDSVPSFSVFAPFFIALFSWVFTL</sequence>
<dbReference type="Pfam" id="PF00722">
    <property type="entry name" value="Glyco_hydro_16"/>
    <property type="match status" value="1"/>
</dbReference>
<dbReference type="InterPro" id="IPR000757">
    <property type="entry name" value="Beta-glucanase-like"/>
</dbReference>
<dbReference type="CDD" id="cd00413">
    <property type="entry name" value="Glyco_hydrolase_16"/>
    <property type="match status" value="1"/>
</dbReference>
<evidence type="ECO:0000313" key="4">
    <source>
        <dbReference type="EMBL" id="KAF2264764.1"/>
    </source>
</evidence>
<dbReference type="PROSITE" id="PS51762">
    <property type="entry name" value="GH16_2"/>
    <property type="match status" value="1"/>
</dbReference>
<evidence type="ECO:0000259" key="3">
    <source>
        <dbReference type="PROSITE" id="PS51762"/>
    </source>
</evidence>
<dbReference type="OrthoDB" id="25131at2759"/>
<proteinExistence type="predicted"/>
<dbReference type="PANTHER" id="PTHR38121:SF5">
    <property type="entry name" value="GH16 DOMAIN-CONTAINING PROTEIN"/>
    <property type="match status" value="1"/>
</dbReference>
<feature type="signal peptide" evidence="2">
    <location>
        <begin position="1"/>
        <end position="22"/>
    </location>
</feature>
<dbReference type="GO" id="GO:0005975">
    <property type="term" value="P:carbohydrate metabolic process"/>
    <property type="evidence" value="ECO:0007669"/>
    <property type="project" value="InterPro"/>
</dbReference>
<dbReference type="AlphaFoldDB" id="A0A9P4N6I6"/>
<accession>A0A9P4N6I6</accession>
<reference evidence="5" key="1">
    <citation type="journal article" date="2020" name="Stud. Mycol.">
        <title>101 Dothideomycetes genomes: A test case for predicting lifestyles and emergence of pathogens.</title>
        <authorList>
            <person name="Haridas S."/>
            <person name="Albert R."/>
            <person name="Binder M."/>
            <person name="Bloem J."/>
            <person name="LaButti K."/>
            <person name="Salamov A."/>
            <person name="Andreopoulos B."/>
            <person name="Baker S."/>
            <person name="Barry K."/>
            <person name="Bills G."/>
            <person name="Bluhm B."/>
            <person name="Cannon C."/>
            <person name="Castanera R."/>
            <person name="Culley D."/>
            <person name="Daum C."/>
            <person name="Ezra D."/>
            <person name="Gonzalez J."/>
            <person name="Henrissat B."/>
            <person name="Kuo A."/>
            <person name="Liang C."/>
            <person name="Lipzen A."/>
            <person name="Lutzoni F."/>
            <person name="Magnuson J."/>
            <person name="Mondo S."/>
            <person name="Nolan M."/>
            <person name="Ohm R."/>
            <person name="Pangilinan J."/>
            <person name="Park H.-J."/>
            <person name="Ramirez L."/>
            <person name="Alfaro M."/>
            <person name="Sun H."/>
            <person name="Tritt A."/>
            <person name="Yoshinaga Y."/>
            <person name="Zwiers L.-H."/>
            <person name="Turgeon B."/>
            <person name="Goodwin S."/>
            <person name="Spatafora J."/>
            <person name="Crous P."/>
            <person name="Grigoriev I."/>
        </authorList>
    </citation>
    <scope>NUCLEOTIDE SEQUENCE [LARGE SCALE GENOMIC DNA]</scope>
    <source>
        <strain evidence="5">CBS 304.66</strain>
    </source>
</reference>
<name>A0A9P4N6I6_9PLEO</name>
<dbReference type="SUPFAM" id="SSF49899">
    <property type="entry name" value="Concanavalin A-like lectins/glucanases"/>
    <property type="match status" value="1"/>
</dbReference>